<name>A0A9D3TDS4_MEGAT</name>
<evidence type="ECO:0000256" key="10">
    <source>
        <dbReference type="ARBA" id="ARBA00023277"/>
    </source>
</evidence>
<dbReference type="GO" id="GO:0008146">
    <property type="term" value="F:sulfotransferase activity"/>
    <property type="evidence" value="ECO:0007669"/>
    <property type="project" value="InterPro"/>
</dbReference>
<evidence type="ECO:0000313" key="14">
    <source>
        <dbReference type="Proteomes" id="UP001046870"/>
    </source>
</evidence>
<keyword evidence="6 11" id="KW-1133">Transmembrane helix</keyword>
<protein>
    <recommendedName>
        <fullName evidence="11">Carbohydrate sulfotransferase</fullName>
        <ecNumber evidence="11">2.8.2.-</ecNumber>
    </recommendedName>
</protein>
<gene>
    <name evidence="13" type="ORF">MATL_G00009540</name>
</gene>
<dbReference type="EMBL" id="JAFDVH010000001">
    <property type="protein sequence ID" value="KAG7491966.1"/>
    <property type="molecule type" value="Genomic_DNA"/>
</dbReference>
<evidence type="ECO:0000256" key="3">
    <source>
        <dbReference type="ARBA" id="ARBA00022679"/>
    </source>
</evidence>
<evidence type="ECO:0000256" key="6">
    <source>
        <dbReference type="ARBA" id="ARBA00022989"/>
    </source>
</evidence>
<dbReference type="PANTHER" id="PTHR12137">
    <property type="entry name" value="CARBOHYDRATE SULFOTRANSFERASE"/>
    <property type="match status" value="1"/>
</dbReference>
<feature type="region of interest" description="Disordered" evidence="12">
    <location>
        <begin position="129"/>
        <end position="156"/>
    </location>
</feature>
<dbReference type="PANTHER" id="PTHR12137:SF4">
    <property type="entry name" value="CARBOHYDRATE SULFOTRANSFERASE 12"/>
    <property type="match status" value="1"/>
</dbReference>
<dbReference type="AlphaFoldDB" id="A0A9D3TDS4"/>
<accession>A0A9D3TDS4</accession>
<dbReference type="EC" id="2.8.2.-" evidence="11"/>
<keyword evidence="5 11" id="KW-0735">Signal-anchor</keyword>
<keyword evidence="3 11" id="KW-0808">Transferase</keyword>
<dbReference type="GO" id="GO:0030166">
    <property type="term" value="P:proteoglycan biosynthetic process"/>
    <property type="evidence" value="ECO:0007669"/>
    <property type="project" value="TreeGrafter"/>
</dbReference>
<evidence type="ECO:0000256" key="9">
    <source>
        <dbReference type="ARBA" id="ARBA00023180"/>
    </source>
</evidence>
<dbReference type="Pfam" id="PF03567">
    <property type="entry name" value="Sulfotransfer_2"/>
    <property type="match status" value="1"/>
</dbReference>
<sequence length="471" mass="55496">MREDNRGDLEIGGPPSWNNGFSRWRILDHGSKIRMGHPQSGSDKMGRSRLFRIFLILGSLFMILLIIIYWDDVGATHFYLHTTVSGPHFSHVPSESHSTSRHKADDDKGNSFLSDIDAFINQFLEGTNEPSQQTREDGAPEASHNQSGEAGKQEERYVPRREWKIHLTPISVKMRQRQESRKQLIHDVCTNGTLDFLGKNRTFDDIPNRDLDHLIVDDRHGIIYCYVPKVACTNWKRIMIVLSESLLVDGVPYQDPLDIPQEHIHNSSVHFTFNKFWKRYGKFSRHLMKIKLKKYTKFLFVRDPFVRLISAYRNKFEQENEEFYKRFAVVMLRKYSNYSDPPASVVDAFAAGIRPSFSNFVQYLLDPQTEKEMSFNEHWRQVYRLCHPCQINYDFVGKLETLEEDAEHLLRILRVDNIVQFPASYRNRTVSSWEQDWFANIPFELRRKLYKLYEADFQLFGYSKPEKLLHE</sequence>
<dbReference type="GO" id="GO:0016051">
    <property type="term" value="P:carbohydrate biosynthetic process"/>
    <property type="evidence" value="ECO:0007669"/>
    <property type="project" value="InterPro"/>
</dbReference>
<evidence type="ECO:0000256" key="11">
    <source>
        <dbReference type="RuleBase" id="RU364020"/>
    </source>
</evidence>
<evidence type="ECO:0000313" key="13">
    <source>
        <dbReference type="EMBL" id="KAG7491966.1"/>
    </source>
</evidence>
<keyword evidence="9 11" id="KW-0325">Glycoprotein</keyword>
<comment type="caution">
    <text evidence="13">The sequence shown here is derived from an EMBL/GenBank/DDBJ whole genome shotgun (WGS) entry which is preliminary data.</text>
</comment>
<reference evidence="13" key="1">
    <citation type="submission" date="2021-01" db="EMBL/GenBank/DDBJ databases">
        <authorList>
            <person name="Zahm M."/>
            <person name="Roques C."/>
            <person name="Cabau C."/>
            <person name="Klopp C."/>
            <person name="Donnadieu C."/>
            <person name="Jouanno E."/>
            <person name="Lampietro C."/>
            <person name="Louis A."/>
            <person name="Herpin A."/>
            <person name="Echchiki A."/>
            <person name="Berthelot C."/>
            <person name="Parey E."/>
            <person name="Roest-Crollius H."/>
            <person name="Braasch I."/>
            <person name="Postlethwait J."/>
            <person name="Bobe J."/>
            <person name="Montfort J."/>
            <person name="Bouchez O."/>
            <person name="Begum T."/>
            <person name="Mejri S."/>
            <person name="Adams A."/>
            <person name="Chen W.-J."/>
            <person name="Guiguen Y."/>
        </authorList>
    </citation>
    <scope>NUCLEOTIDE SEQUENCE</scope>
    <source>
        <strain evidence="13">YG-15Mar2019-1</strain>
        <tissue evidence="13">Brain</tissue>
    </source>
</reference>
<keyword evidence="14" id="KW-1185">Reference proteome</keyword>
<dbReference type="InterPro" id="IPR018011">
    <property type="entry name" value="Carb_sulfotrans_8-10"/>
</dbReference>
<keyword evidence="10 11" id="KW-0119">Carbohydrate metabolism</keyword>
<organism evidence="13 14">
    <name type="scientific">Megalops atlanticus</name>
    <name type="common">Tarpon</name>
    <name type="synonym">Clupea gigantea</name>
    <dbReference type="NCBI Taxonomy" id="7932"/>
    <lineage>
        <taxon>Eukaryota</taxon>
        <taxon>Metazoa</taxon>
        <taxon>Chordata</taxon>
        <taxon>Craniata</taxon>
        <taxon>Vertebrata</taxon>
        <taxon>Euteleostomi</taxon>
        <taxon>Actinopterygii</taxon>
        <taxon>Neopterygii</taxon>
        <taxon>Teleostei</taxon>
        <taxon>Elopiformes</taxon>
        <taxon>Megalopidae</taxon>
        <taxon>Megalops</taxon>
    </lineage>
</organism>
<evidence type="ECO:0000256" key="8">
    <source>
        <dbReference type="ARBA" id="ARBA00023136"/>
    </source>
</evidence>
<evidence type="ECO:0000256" key="5">
    <source>
        <dbReference type="ARBA" id="ARBA00022968"/>
    </source>
</evidence>
<evidence type="ECO:0000256" key="4">
    <source>
        <dbReference type="ARBA" id="ARBA00022692"/>
    </source>
</evidence>
<dbReference type="OrthoDB" id="2019940at2759"/>
<dbReference type="GO" id="GO:0000139">
    <property type="term" value="C:Golgi membrane"/>
    <property type="evidence" value="ECO:0007669"/>
    <property type="project" value="UniProtKB-SubCell"/>
</dbReference>
<keyword evidence="7 11" id="KW-0333">Golgi apparatus</keyword>
<comment type="subcellular location">
    <subcellularLocation>
        <location evidence="1 11">Golgi apparatus membrane</location>
        <topology evidence="1 11">Single-pass type II membrane protein</topology>
    </subcellularLocation>
</comment>
<evidence type="ECO:0000256" key="12">
    <source>
        <dbReference type="SAM" id="MobiDB-lite"/>
    </source>
</evidence>
<keyword evidence="8 11" id="KW-0472">Membrane</keyword>
<evidence type="ECO:0000256" key="1">
    <source>
        <dbReference type="ARBA" id="ARBA00004323"/>
    </source>
</evidence>
<evidence type="ECO:0000256" key="2">
    <source>
        <dbReference type="ARBA" id="ARBA00006339"/>
    </source>
</evidence>
<proteinExistence type="inferred from homology"/>
<evidence type="ECO:0000256" key="7">
    <source>
        <dbReference type="ARBA" id="ARBA00023034"/>
    </source>
</evidence>
<dbReference type="SUPFAM" id="SSF52540">
    <property type="entry name" value="P-loop containing nucleoside triphosphate hydrolases"/>
    <property type="match status" value="1"/>
</dbReference>
<keyword evidence="4 11" id="KW-0812">Transmembrane</keyword>
<dbReference type="InterPro" id="IPR005331">
    <property type="entry name" value="Sulfotransferase"/>
</dbReference>
<dbReference type="Proteomes" id="UP001046870">
    <property type="component" value="Chromosome 1"/>
</dbReference>
<dbReference type="InterPro" id="IPR027417">
    <property type="entry name" value="P-loop_NTPase"/>
</dbReference>
<feature type="transmembrane region" description="Helical" evidence="11">
    <location>
        <begin position="50"/>
        <end position="70"/>
    </location>
</feature>
<comment type="similarity">
    <text evidence="2 11">Belongs to the sulfotransferase 2 family.</text>
</comment>